<proteinExistence type="predicted"/>
<evidence type="ECO:0000259" key="1">
    <source>
        <dbReference type="Pfam" id="PF13550"/>
    </source>
</evidence>
<dbReference type="EMBL" id="MF979564">
    <property type="protein sequence ID" value="ATS94094.1"/>
    <property type="molecule type" value="Genomic_DNA"/>
</dbReference>
<evidence type="ECO:0000313" key="2">
    <source>
        <dbReference type="EMBL" id="ATS94094.1"/>
    </source>
</evidence>
<dbReference type="Pfam" id="PF13550">
    <property type="entry name" value="Phage-tail_3"/>
    <property type="match status" value="1"/>
</dbReference>
<organism evidence="2 3">
    <name type="scientific">Pectobacterium phage DU_PP_V</name>
    <dbReference type="NCBI Taxonomy" id="2041492"/>
    <lineage>
        <taxon>Viruses</taxon>
        <taxon>Duplodnaviria</taxon>
        <taxon>Heunggongvirae</taxon>
        <taxon>Uroviricota</taxon>
        <taxon>Caudoviricetes</taxon>
        <taxon>Demerecviridae</taxon>
        <taxon>Mccorquodalevirinae</taxon>
        <taxon>Hongcheonvirus</taxon>
        <taxon>Hongcheonvirus DUPPV</taxon>
    </lineage>
</organism>
<name>A0A2D2W798_9CAUD</name>
<sequence length="944" mass="106545">MKKVLDSAIEYLDNTSRIDMACLVAIQLPSDGSSTQSYAYFTNYYKNISFRGNLYVSGKIRSISSHKQDRKLTIGSISFTVAGTDQDEVVKLVQNGVSFLDRSVVIYQAVIREDGSILPFSDDDTQDPFLYFNGKINSGGIKDNVTTSGNGSSVITWQCSNQFYDFDRVNGRYTDDATHRALEVVNGELVPSDSVKREEYKTDMGFYHSNKSVNILAKYQVQELRYRLNKKKKLFGLSASYSMEEYYETVTKTVDIDFNLAAKFLPVVYGVQNVPGIPIFADTEKNNPNIVYVIYAFCEGEIEGFLDIQVGDAPLICYDDSDASDRTCFGRKRVNGDTMHRLASGLPTSDPSTHGQEYIYNDGNGEIRFWTFHGKSNQEAAQVLVDLAATQGFYLQSMDNIGPEYWDSRYQLLDTAYVIARYTINENRADIPTINADVAGKKIRVYNENGLVSNQETSLNGIWQTLDYLTSDIYGAGIPLDLIPLDNMVAQAKLLDIIDTSYEVNWNTYWRYTGWKVRFAENRQVVQLNTIIDTAQSVFKNVQEVLDSYKGAINTLSGEYRITIEKWDANPRKINFLDTFGNLELSDTTGRNKFNSVQASLSDPSMGWKANSVTFFDSNFKKQDNGLDKKLQLSFGAITNYYTARSFAARELKKSRYSRTLSFTLPYKFIGIEPNDAISFTYDRYGWEDKYFLVDEVENNTDGSLDVVLQEYGEDVFINSPQTENNTTIPIETNTILPPRDVLYEAAVIADGVPGVNGYVSWLPSLTNSVTYYSVRTSYSADSFVVESINPNPNERMRFVIREQPEGLVTIEIRAVDITGKRSSPVTLSFMLNPATNLSMVSNFEVVNRVAGTNEFAGSDVQLRWSAIPETGIIEDLVYRVQVYSSSNMIREVLTSSLTYTYSLVFNKQDYQAEHQTLGINRNLDFRIRAEGSKGEQSIGWTNI</sequence>
<feature type="domain" description="Tip attachment protein J" evidence="1">
    <location>
        <begin position="595"/>
        <end position="697"/>
    </location>
</feature>
<accession>A0A2D2W798</accession>
<gene>
    <name evidence="2" type="ORF">P13BB106kb_p110</name>
</gene>
<evidence type="ECO:0000313" key="3">
    <source>
        <dbReference type="Proteomes" id="UP000240663"/>
    </source>
</evidence>
<dbReference type="Proteomes" id="UP000240663">
    <property type="component" value="Segment"/>
</dbReference>
<dbReference type="InterPro" id="IPR032876">
    <property type="entry name" value="J_dom"/>
</dbReference>
<reference evidence="2 3" key="1">
    <citation type="submission" date="2017-09" db="EMBL/GenBank/DDBJ databases">
        <title>Complete genome sequence of bacteriophage (DU_PP_V) infecting Pectobacterium spp.</title>
        <authorList>
            <person name="Park T.-H."/>
        </authorList>
    </citation>
    <scope>NUCLEOTIDE SEQUENCE [LARGE SCALE GENOMIC DNA]</scope>
</reference>
<protein>
    <submittedName>
        <fullName evidence="2">Putative tail protein</fullName>
    </submittedName>
</protein>
<keyword evidence="3" id="KW-1185">Reference proteome</keyword>